<comment type="caution">
    <text evidence="2">The sequence shown here is derived from an EMBL/GenBank/DDBJ whole genome shotgun (WGS) entry which is preliminary data.</text>
</comment>
<protein>
    <submittedName>
        <fullName evidence="2">Putative signal transduction protein</fullName>
    </submittedName>
</protein>
<proteinExistence type="predicted"/>
<dbReference type="AlphaFoldDB" id="A0A099KPH5"/>
<dbReference type="InterPro" id="IPR052340">
    <property type="entry name" value="RNase_Y/CdgJ"/>
</dbReference>
<organism evidence="2 3">
    <name type="scientific">Colwellia psychrerythraea</name>
    <name type="common">Vibrio psychroerythus</name>
    <dbReference type="NCBI Taxonomy" id="28229"/>
    <lineage>
        <taxon>Bacteria</taxon>
        <taxon>Pseudomonadati</taxon>
        <taxon>Pseudomonadota</taxon>
        <taxon>Gammaproteobacteria</taxon>
        <taxon>Alteromonadales</taxon>
        <taxon>Colwelliaceae</taxon>
        <taxon>Colwellia</taxon>
    </lineage>
</organism>
<evidence type="ECO:0000259" key="1">
    <source>
        <dbReference type="PROSITE" id="PS51833"/>
    </source>
</evidence>
<evidence type="ECO:0000313" key="3">
    <source>
        <dbReference type="Proteomes" id="UP000029868"/>
    </source>
</evidence>
<feature type="domain" description="HDOD" evidence="1">
    <location>
        <begin position="22"/>
        <end position="215"/>
    </location>
</feature>
<dbReference type="InterPro" id="IPR013976">
    <property type="entry name" value="HDOD"/>
</dbReference>
<dbReference type="SUPFAM" id="SSF109604">
    <property type="entry name" value="HD-domain/PDEase-like"/>
    <property type="match status" value="1"/>
</dbReference>
<dbReference type="PATRIC" id="fig|28229.3.peg.2713"/>
<dbReference type="RefSeq" id="WP_033082730.1">
    <property type="nucleotide sequence ID" value="NZ_JQEC01000039.1"/>
</dbReference>
<dbReference type="Pfam" id="PF08668">
    <property type="entry name" value="HDOD"/>
    <property type="match status" value="1"/>
</dbReference>
<name>A0A099KPH5_COLPS</name>
<dbReference type="OrthoDB" id="598113at2"/>
<dbReference type="PROSITE" id="PS51833">
    <property type="entry name" value="HDOD"/>
    <property type="match status" value="1"/>
</dbReference>
<dbReference type="PANTHER" id="PTHR33525">
    <property type="match status" value="1"/>
</dbReference>
<dbReference type="Proteomes" id="UP000029868">
    <property type="component" value="Unassembled WGS sequence"/>
</dbReference>
<reference evidence="2 3" key="1">
    <citation type="submission" date="2014-08" db="EMBL/GenBank/DDBJ databases">
        <title>Genomic and Phenotypic Diversity of Colwellia psychrerythraea strains from Disparate Marine Basins.</title>
        <authorList>
            <person name="Techtmann S.M."/>
            <person name="Stelling S.C."/>
            <person name="Utturkar S.M."/>
            <person name="Alshibli N."/>
            <person name="Harris A."/>
            <person name="Brown S.D."/>
            <person name="Hazen T.C."/>
        </authorList>
    </citation>
    <scope>NUCLEOTIDE SEQUENCE [LARGE SCALE GENOMIC DNA]</scope>
    <source>
        <strain evidence="2 3">GAB14E</strain>
    </source>
</reference>
<evidence type="ECO:0000313" key="2">
    <source>
        <dbReference type="EMBL" id="KGJ91837.1"/>
    </source>
</evidence>
<dbReference type="PANTHER" id="PTHR33525:SF3">
    <property type="entry name" value="RIBONUCLEASE Y"/>
    <property type="match status" value="1"/>
</dbReference>
<dbReference type="EMBL" id="JQEC01000039">
    <property type="protein sequence ID" value="KGJ91837.1"/>
    <property type="molecule type" value="Genomic_DNA"/>
</dbReference>
<dbReference type="Gene3D" id="1.10.3210.10">
    <property type="entry name" value="Hypothetical protein af1432"/>
    <property type="match status" value="1"/>
</dbReference>
<accession>A0A099KPH5</accession>
<gene>
    <name evidence="2" type="ORF">GAB14E_2994</name>
</gene>
<sequence length="280" mass="30998">MATENALYTILTEKIKQDTLVLPTLPEVALKVRSAADDPDINLNHMSDIIAQDPALSLGMLKVANNAILGRSVKVETVPQAVTRIGLRQIKSIATAMAIEQVFVSHNDVVTMYMNKAWLKTIDIASVAISLMDLYLKKHKHTSLSLDTITLAALVHNIGVLPILTEAENHPDVFANPTFLQQAIIKLSGRVGGAITRSWGFSEEFTLLAESWSDLTILPTEVHYLDFIRAGAIYHNVFKNESTKEALLGSYTKKGLLPEIDYMDCDEFKEKCDAVRAMFI</sequence>